<dbReference type="Proteomes" id="UP000282312">
    <property type="component" value="Unassembled WGS sequence"/>
</dbReference>
<sequence>MPFIRAGDGYLAVFNMFTCNTAEEQERIVDEMKAIVDSADYPGWVSSTVHGAVDSPGTANYVQWRSLADLEARYAGARYQQNVVPLFQQIATSVRLLKTEAVFVQHHEDQGYLEIGPHRDDHTVIIVMECAPENQQALVDALGQRDEWLMTVPGYRAHAICRGVDGTFIILYAQWESKEHYDAFHHLPESQRPEEVQRIRAFTDTIVTERRANTYRPVHSRSAVPAAPVG</sequence>
<dbReference type="OrthoDB" id="1494517at2"/>
<gene>
    <name evidence="2" type="ORF">DLJ59_17415</name>
</gene>
<evidence type="ECO:0000259" key="1">
    <source>
        <dbReference type="PROSITE" id="PS51725"/>
    </source>
</evidence>
<reference evidence="2 3" key="1">
    <citation type="submission" date="2018-05" db="EMBL/GenBank/DDBJ databases">
        <title>Micromonospora from Atacama Desert.</title>
        <authorList>
            <person name="Carro L."/>
            <person name="Goodfellow M."/>
            <person name="Klenk H.-P."/>
        </authorList>
    </citation>
    <scope>NUCLEOTIDE SEQUENCE [LARGE SCALE GENOMIC DNA]</scope>
    <source>
        <strain evidence="2 3">LB39</strain>
    </source>
</reference>
<accession>A0A3N9WLI5</accession>
<dbReference type="GO" id="GO:0004497">
    <property type="term" value="F:monooxygenase activity"/>
    <property type="evidence" value="ECO:0007669"/>
    <property type="project" value="UniProtKB-KW"/>
</dbReference>
<proteinExistence type="predicted"/>
<evidence type="ECO:0000313" key="2">
    <source>
        <dbReference type="EMBL" id="RQX01792.1"/>
    </source>
</evidence>
<dbReference type="PROSITE" id="PS51725">
    <property type="entry name" value="ABM"/>
    <property type="match status" value="1"/>
</dbReference>
<dbReference type="Gene3D" id="3.30.70.100">
    <property type="match status" value="2"/>
</dbReference>
<dbReference type="InterPro" id="IPR011008">
    <property type="entry name" value="Dimeric_a/b-barrel"/>
</dbReference>
<dbReference type="InterPro" id="IPR007138">
    <property type="entry name" value="ABM_dom"/>
</dbReference>
<name>A0A3N9WLI5_9ACTN</name>
<organism evidence="2 3">
    <name type="scientific">Micromonospora inaquosa</name>
    <dbReference type="NCBI Taxonomy" id="2203716"/>
    <lineage>
        <taxon>Bacteria</taxon>
        <taxon>Bacillati</taxon>
        <taxon>Actinomycetota</taxon>
        <taxon>Actinomycetes</taxon>
        <taxon>Micromonosporales</taxon>
        <taxon>Micromonosporaceae</taxon>
        <taxon>Micromonospora</taxon>
    </lineage>
</organism>
<dbReference type="SUPFAM" id="SSF54909">
    <property type="entry name" value="Dimeric alpha+beta barrel"/>
    <property type="match status" value="2"/>
</dbReference>
<dbReference type="RefSeq" id="WP_124773690.1">
    <property type="nucleotide sequence ID" value="NZ_JBEZFR010000029.1"/>
</dbReference>
<dbReference type="Pfam" id="PF03992">
    <property type="entry name" value="ABM"/>
    <property type="match status" value="1"/>
</dbReference>
<keyword evidence="2" id="KW-0503">Monooxygenase</keyword>
<dbReference type="EMBL" id="QGSZ01000218">
    <property type="protein sequence ID" value="RQX01792.1"/>
    <property type="molecule type" value="Genomic_DNA"/>
</dbReference>
<feature type="domain" description="ABM" evidence="1">
    <location>
        <begin position="122"/>
        <end position="215"/>
    </location>
</feature>
<protein>
    <submittedName>
        <fullName evidence="2">Antibiotic biosynthesis monooxygenase</fullName>
    </submittedName>
</protein>
<evidence type="ECO:0000313" key="3">
    <source>
        <dbReference type="Proteomes" id="UP000282312"/>
    </source>
</evidence>
<dbReference type="AlphaFoldDB" id="A0A3N9WLI5"/>
<keyword evidence="3" id="KW-1185">Reference proteome</keyword>
<comment type="caution">
    <text evidence="2">The sequence shown here is derived from an EMBL/GenBank/DDBJ whole genome shotgun (WGS) entry which is preliminary data.</text>
</comment>
<keyword evidence="2" id="KW-0560">Oxidoreductase</keyword>